<evidence type="ECO:0000313" key="1">
    <source>
        <dbReference type="EMBL" id="KAF2604058.1"/>
    </source>
</evidence>
<comment type="caution">
    <text evidence="1">The sequence shown here is derived from an EMBL/GenBank/DDBJ whole genome shotgun (WGS) entry which is preliminary data.</text>
</comment>
<accession>A0A8S9LF42</accession>
<sequence>MDAELLNQPALNLQDMLIGDAVIHGILQESRERCITAAEWDLLFVEAARFQVENPTLIPTDSKVVWRVDNQSMQDLNVGTVQPTKNVISWLSVGFYYAGTNIRLQRQVIRRVFSVLADDVATFVIHGILQESRERWITAAEWDLLFIEAARFQVENPTLIPTDSEGVWRVDNRSMLDLNVWALSSLPRTLSAGPFAWFNYR</sequence>
<reference evidence="1" key="1">
    <citation type="submission" date="2019-12" db="EMBL/GenBank/DDBJ databases">
        <title>Genome sequencing and annotation of Brassica cretica.</title>
        <authorList>
            <person name="Studholme D.J."/>
            <person name="Sarris P.F."/>
        </authorList>
    </citation>
    <scope>NUCLEOTIDE SEQUENCE</scope>
    <source>
        <strain evidence="1">PFS-102/07</strain>
        <tissue evidence="1">Leaf</tissue>
    </source>
</reference>
<protein>
    <submittedName>
        <fullName evidence="1">Uncharacterized protein</fullName>
    </submittedName>
</protein>
<name>A0A8S9LF42_BRACR</name>
<dbReference type="EMBL" id="QGKY02000094">
    <property type="protein sequence ID" value="KAF2604058.1"/>
    <property type="molecule type" value="Genomic_DNA"/>
</dbReference>
<organism evidence="1">
    <name type="scientific">Brassica cretica</name>
    <name type="common">Mustard</name>
    <dbReference type="NCBI Taxonomy" id="69181"/>
    <lineage>
        <taxon>Eukaryota</taxon>
        <taxon>Viridiplantae</taxon>
        <taxon>Streptophyta</taxon>
        <taxon>Embryophyta</taxon>
        <taxon>Tracheophyta</taxon>
        <taxon>Spermatophyta</taxon>
        <taxon>Magnoliopsida</taxon>
        <taxon>eudicotyledons</taxon>
        <taxon>Gunneridae</taxon>
        <taxon>Pentapetalae</taxon>
        <taxon>rosids</taxon>
        <taxon>malvids</taxon>
        <taxon>Brassicales</taxon>
        <taxon>Brassicaceae</taxon>
        <taxon>Brassiceae</taxon>
        <taxon>Brassica</taxon>
    </lineage>
</organism>
<proteinExistence type="predicted"/>
<dbReference type="AlphaFoldDB" id="A0A8S9LF42"/>
<gene>
    <name evidence="1" type="ORF">F2Q70_00024664</name>
</gene>